<keyword evidence="5" id="KW-1185">Reference proteome</keyword>
<reference evidence="4 5" key="1">
    <citation type="submission" date="2019-03" db="EMBL/GenBank/DDBJ databases">
        <title>Sapientia aquatica gen. nov., sp. nov., isolated from a crater lake.</title>
        <authorList>
            <person name="Felfoldi T."/>
            <person name="Szabo A."/>
            <person name="Toth E."/>
            <person name="Schumann P."/>
            <person name="Keki Z."/>
            <person name="Marialigeti K."/>
            <person name="Mathe I."/>
        </authorList>
    </citation>
    <scope>NUCLEOTIDE SEQUENCE [LARGE SCALE GENOMIC DNA]</scope>
    <source>
        <strain evidence="4 5">SA-152</strain>
    </source>
</reference>
<dbReference type="PANTHER" id="PTHR44591">
    <property type="entry name" value="STRESS RESPONSE REGULATOR PROTEIN 1"/>
    <property type="match status" value="1"/>
</dbReference>
<accession>A0A4R5VYY8</accession>
<gene>
    <name evidence="4" type="ORF">E2I14_14525</name>
</gene>
<evidence type="ECO:0000256" key="1">
    <source>
        <dbReference type="ARBA" id="ARBA00022553"/>
    </source>
</evidence>
<comment type="caution">
    <text evidence="4">The sequence shown here is derived from an EMBL/GenBank/DDBJ whole genome shotgun (WGS) entry which is preliminary data.</text>
</comment>
<evidence type="ECO:0000256" key="2">
    <source>
        <dbReference type="PROSITE-ProRule" id="PRU00169"/>
    </source>
</evidence>
<evidence type="ECO:0000259" key="3">
    <source>
        <dbReference type="PROSITE" id="PS50110"/>
    </source>
</evidence>
<dbReference type="GO" id="GO:0000160">
    <property type="term" value="P:phosphorelay signal transduction system"/>
    <property type="evidence" value="ECO:0007669"/>
    <property type="project" value="InterPro"/>
</dbReference>
<dbReference type="InterPro" id="IPR011006">
    <property type="entry name" value="CheY-like_superfamily"/>
</dbReference>
<dbReference type="PROSITE" id="PS50110">
    <property type="entry name" value="RESPONSE_REGULATORY"/>
    <property type="match status" value="1"/>
</dbReference>
<dbReference type="AlphaFoldDB" id="A0A4R5VYY8"/>
<feature type="domain" description="Response regulatory" evidence="3">
    <location>
        <begin position="4"/>
        <end position="123"/>
    </location>
</feature>
<dbReference type="EMBL" id="SMYL01000008">
    <property type="protein sequence ID" value="TDK63777.1"/>
    <property type="molecule type" value="Genomic_DNA"/>
</dbReference>
<sequence>MAKTIFVVDDSASLRRVVSLALTAAGYDVVEAADGVDGLKKLAELAGKKVHLIISDVNMPNMDGIEFVTQLKKQAAFRFTPVIMLTTEGDDEVKMAGKAAGAKAWIIKPFNPDQMLNAVSKLILP</sequence>
<name>A0A4R5VYY8_9BURK</name>
<dbReference type="Proteomes" id="UP000294829">
    <property type="component" value="Unassembled WGS sequence"/>
</dbReference>
<dbReference type="InterPro" id="IPR001789">
    <property type="entry name" value="Sig_transdc_resp-reg_receiver"/>
</dbReference>
<evidence type="ECO:0000313" key="5">
    <source>
        <dbReference type="Proteomes" id="UP000294829"/>
    </source>
</evidence>
<evidence type="ECO:0000313" key="4">
    <source>
        <dbReference type="EMBL" id="TDK63777.1"/>
    </source>
</evidence>
<dbReference type="Pfam" id="PF00072">
    <property type="entry name" value="Response_reg"/>
    <property type="match status" value="1"/>
</dbReference>
<dbReference type="InterPro" id="IPR050595">
    <property type="entry name" value="Bact_response_regulator"/>
</dbReference>
<dbReference type="OrthoDB" id="9801101at2"/>
<dbReference type="PANTHER" id="PTHR44591:SF25">
    <property type="entry name" value="CHEMOTAXIS TWO-COMPONENT RESPONSE REGULATOR"/>
    <property type="match status" value="1"/>
</dbReference>
<dbReference type="Gene3D" id="3.40.50.2300">
    <property type="match status" value="1"/>
</dbReference>
<protein>
    <submittedName>
        <fullName evidence="4">Response regulator</fullName>
    </submittedName>
</protein>
<dbReference type="SUPFAM" id="SSF52172">
    <property type="entry name" value="CheY-like"/>
    <property type="match status" value="1"/>
</dbReference>
<feature type="modified residue" description="4-aspartylphosphate" evidence="2">
    <location>
        <position position="56"/>
    </location>
</feature>
<proteinExistence type="predicted"/>
<dbReference type="SMART" id="SM00448">
    <property type="entry name" value="REC"/>
    <property type="match status" value="1"/>
</dbReference>
<organism evidence="4 5">
    <name type="scientific">Sapientia aquatica</name>
    <dbReference type="NCBI Taxonomy" id="1549640"/>
    <lineage>
        <taxon>Bacteria</taxon>
        <taxon>Pseudomonadati</taxon>
        <taxon>Pseudomonadota</taxon>
        <taxon>Betaproteobacteria</taxon>
        <taxon>Burkholderiales</taxon>
        <taxon>Oxalobacteraceae</taxon>
        <taxon>Sapientia</taxon>
    </lineage>
</organism>
<dbReference type="RefSeq" id="WP_133329786.1">
    <property type="nucleotide sequence ID" value="NZ_SMYL01000008.1"/>
</dbReference>
<keyword evidence="1 2" id="KW-0597">Phosphoprotein</keyword>